<dbReference type="InterPro" id="IPR014880">
    <property type="entry name" value="SoxZ_dom"/>
</dbReference>
<proteinExistence type="predicted"/>
<dbReference type="NCBIfam" id="TIGR04557">
    <property type="entry name" value="fuse_rel_SoxYZ"/>
    <property type="match status" value="1"/>
</dbReference>
<sequence length="261" mass="28770">MRMHLHRPHWHWLIGMLLCLYAGAGFCATIIDHWPVIAEAFYKDRPVPAADGRIVISAPAQAEDSALVPISIQFAEAHGIAKWSLFVDANPIMLTLTTHMPDTTRAFTLSTRIRLDANSQVRVIAEKPDGTLSMTSVAIKTPGGGCGGAVSQDEAALRASAGNIKLRQVEEGKATVLQIQHPMRTGFERTVYGYYAKAWYLQKIEWLEAANKVMALQLGPGISANPYFKIDYPFELATLAIQASDNENQQFSYPKQAVSTR</sequence>
<dbReference type="EMBL" id="JAVCAP010000021">
    <property type="protein sequence ID" value="MDP8568241.1"/>
    <property type="molecule type" value="Genomic_DNA"/>
</dbReference>
<keyword evidence="4" id="KW-1185">Reference proteome</keyword>
<dbReference type="Pfam" id="PF13501">
    <property type="entry name" value="SoxY"/>
    <property type="match status" value="1"/>
</dbReference>
<evidence type="ECO:0000313" key="4">
    <source>
        <dbReference type="Proteomes" id="UP001225906"/>
    </source>
</evidence>
<protein>
    <submittedName>
        <fullName evidence="3">Quinoprotein dehydrogenase-associated SoxYZ-like carrier</fullName>
    </submittedName>
</protein>
<dbReference type="RefSeq" id="WP_306389964.1">
    <property type="nucleotide sequence ID" value="NZ_JAVCAP010000021.1"/>
</dbReference>
<dbReference type="Proteomes" id="UP001225906">
    <property type="component" value="Unassembled WGS sequence"/>
</dbReference>
<name>A0ABT9JVS9_9PROT</name>
<dbReference type="SUPFAM" id="SSF81296">
    <property type="entry name" value="E set domains"/>
    <property type="match status" value="1"/>
</dbReference>
<dbReference type="InterPro" id="IPR038162">
    <property type="entry name" value="SoxY_sf"/>
</dbReference>
<organism evidence="3 4">
    <name type="scientific">Methylophilus aquaticus</name>
    <dbReference type="NCBI Taxonomy" id="1971610"/>
    <lineage>
        <taxon>Bacteria</taxon>
        <taxon>Pseudomonadati</taxon>
        <taxon>Pseudomonadota</taxon>
        <taxon>Betaproteobacteria</taxon>
        <taxon>Nitrosomonadales</taxon>
        <taxon>Methylophilaceae</taxon>
        <taxon>Methylophilus</taxon>
    </lineage>
</organism>
<dbReference type="Gene3D" id="2.60.40.2470">
    <property type="entry name" value="SoxY domain"/>
    <property type="match status" value="1"/>
</dbReference>
<dbReference type="Gene3D" id="2.60.40.10">
    <property type="entry name" value="Immunoglobulins"/>
    <property type="match status" value="1"/>
</dbReference>
<evidence type="ECO:0000313" key="3">
    <source>
        <dbReference type="EMBL" id="MDP8568241.1"/>
    </source>
</evidence>
<dbReference type="InterPro" id="IPR014756">
    <property type="entry name" value="Ig_E-set"/>
</dbReference>
<reference evidence="4" key="1">
    <citation type="journal article" date="2019" name="Int. J. Syst. Evol. Microbiol.">
        <title>The Global Catalogue of Microorganisms (GCM) 10K type strain sequencing project: providing services to taxonomists for standard genome sequencing and annotation.</title>
        <authorList>
            <consortium name="The Broad Institute Genomics Platform"/>
            <consortium name="The Broad Institute Genome Sequencing Center for Infectious Disease"/>
            <person name="Wu L."/>
            <person name="Ma J."/>
        </authorList>
    </citation>
    <scope>NUCLEOTIDE SEQUENCE [LARGE SCALE GENOMIC DNA]</scope>
    <source>
        <strain evidence="4">VKM B-3159</strain>
    </source>
</reference>
<evidence type="ECO:0000259" key="2">
    <source>
        <dbReference type="Pfam" id="PF13501"/>
    </source>
</evidence>
<evidence type="ECO:0000259" key="1">
    <source>
        <dbReference type="Pfam" id="PF08770"/>
    </source>
</evidence>
<accession>A0ABT9JVS9</accession>
<feature type="domain" description="Sulphur oxidation protein SoxZ" evidence="1">
    <location>
        <begin position="175"/>
        <end position="252"/>
    </location>
</feature>
<dbReference type="InterPro" id="IPR030831">
    <property type="entry name" value="Fuse-rel_SoxYZ"/>
</dbReference>
<gene>
    <name evidence="3" type="ORF">Q9291_10315</name>
</gene>
<feature type="domain" description="Ig-like SoxY" evidence="2">
    <location>
        <begin position="39"/>
        <end position="146"/>
    </location>
</feature>
<dbReference type="InterPro" id="IPR032711">
    <property type="entry name" value="SoxY"/>
</dbReference>
<comment type="caution">
    <text evidence="3">The sequence shown here is derived from an EMBL/GenBank/DDBJ whole genome shotgun (WGS) entry which is preliminary data.</text>
</comment>
<dbReference type="Pfam" id="PF08770">
    <property type="entry name" value="SoxZ"/>
    <property type="match status" value="1"/>
</dbReference>
<dbReference type="InterPro" id="IPR013783">
    <property type="entry name" value="Ig-like_fold"/>
</dbReference>